<dbReference type="AlphaFoldDB" id="A0A849SK64"/>
<dbReference type="InterPro" id="IPR025965">
    <property type="entry name" value="FlgD/Vpr_Ig-like"/>
</dbReference>
<comment type="caution">
    <text evidence="3">The sequence shown here is derived from an EMBL/GenBank/DDBJ whole genome shotgun (WGS) entry which is preliminary data.</text>
</comment>
<dbReference type="Gene3D" id="2.60.40.4070">
    <property type="match status" value="1"/>
</dbReference>
<sequence>MHSRYDVSIRSALLTVLAFALAAGPAQAAWLPDAYVGGFGLSTTTATHANPTAIADGAGGVIVVWQDQRNGVDYDIYAQRINARGDALWTANGVAVCSATNAQILPVVTSDGAGGAIIAWQDFRNGSHYDVFAQRVNANGTTAWTASGINVCNAAGIQEALAIISDDAGGAILTWQDLRSGGTNDIYALRVGPTGTSLWTANGRAVSVAGGSQLAPRLASDGANGAIISWHDLRGANYDIYAQRVPASGIPQWTADGVSVCNAAGNQTSSMIVSDYVGGAVITWDDARSGTSDIYAQRVGPNGTTLWVANGSAVCTATNAQVTPSIATDGSGGAIIAWTDWRAVATNSQDIYAQRVNAAGFTAWTSNGVPLHTTTTGAQIAPVCVSSDGLGGAIISWADSRSMLNYDAYAQRVGPNGTRYWNDEALVTGAVLDQYVIALVSDGAQGAYAVSIDNRNGVFKTYAQKLNASSSLGDCTPRIVSVRDVPNDQGSFVNLRFDRSRLDLQIDDNFQVDYTIWRQVPNAAALAALKGGARLLAAGERAERGGADRGLLRKTVEMNGVTYYWEQWDWVDGRGIPSYGAVLETTSDSLPSSNPRTLYMVEAQSYEDGDYWYYQSAPDSGYSVDNLPPGAPGSFAAQYAAGTTQLHWAPVVAPDFAGYRLYRGGTLTFTPGPGNLVQAVSDTGYTDAAGGPYVYKLTAVDLHGNESPIATVAPTGIVDAPPAGPAVFFLGAPVPNPARANLGVTLRFGLARPGEARVRVFDAQGRLVRTLESGPHAAGEHVARWDGRNDHHVPLAAGLYFVRLEAESRVATTRVTLLW</sequence>
<dbReference type="Gene3D" id="2.60.40.10">
    <property type="entry name" value="Immunoglobulins"/>
    <property type="match status" value="1"/>
</dbReference>
<dbReference type="InterPro" id="IPR013783">
    <property type="entry name" value="Ig-like_fold"/>
</dbReference>
<protein>
    <submittedName>
        <fullName evidence="3">T9SS type A sorting domain-containing protein</fullName>
    </submittedName>
</protein>
<dbReference type="Proteomes" id="UP000580839">
    <property type="component" value="Unassembled WGS sequence"/>
</dbReference>
<reference evidence="3 4" key="1">
    <citation type="submission" date="2020-04" db="EMBL/GenBank/DDBJ databases">
        <title>Metagenomic profiling of ammonia- and methane-oxidizing microorganisms in a Dutch drinking water treatment plant.</title>
        <authorList>
            <person name="Poghosyan L."/>
            <person name="Leucker S."/>
        </authorList>
    </citation>
    <scope>NUCLEOTIDE SEQUENCE [LARGE SCALE GENOMIC DNA]</scope>
    <source>
        <strain evidence="3">S-RSF-IL-03</strain>
    </source>
</reference>
<accession>A0A849SK64</accession>
<name>A0A849SK64_UNCEI</name>
<evidence type="ECO:0000256" key="1">
    <source>
        <dbReference type="SAM" id="SignalP"/>
    </source>
</evidence>
<feature type="chain" id="PRO_5032873400" evidence="1">
    <location>
        <begin position="29"/>
        <end position="819"/>
    </location>
</feature>
<gene>
    <name evidence="3" type="ORF">HOP12_03555</name>
</gene>
<proteinExistence type="predicted"/>
<evidence type="ECO:0000313" key="3">
    <source>
        <dbReference type="EMBL" id="NOT33227.1"/>
    </source>
</evidence>
<dbReference type="NCBIfam" id="TIGR04183">
    <property type="entry name" value="Por_Secre_tail"/>
    <property type="match status" value="1"/>
</dbReference>
<feature type="domain" description="FlgD/Vpr Ig-like" evidence="2">
    <location>
        <begin position="750"/>
        <end position="808"/>
    </location>
</feature>
<organism evidence="3 4">
    <name type="scientific">Eiseniibacteriota bacterium</name>
    <dbReference type="NCBI Taxonomy" id="2212470"/>
    <lineage>
        <taxon>Bacteria</taxon>
        <taxon>Candidatus Eiseniibacteriota</taxon>
    </lineage>
</organism>
<dbReference type="EMBL" id="JABFRW010000033">
    <property type="protein sequence ID" value="NOT33227.1"/>
    <property type="molecule type" value="Genomic_DNA"/>
</dbReference>
<dbReference type="Pfam" id="PF13860">
    <property type="entry name" value="FlgD_ig"/>
    <property type="match status" value="1"/>
</dbReference>
<evidence type="ECO:0000313" key="4">
    <source>
        <dbReference type="Proteomes" id="UP000580839"/>
    </source>
</evidence>
<feature type="signal peptide" evidence="1">
    <location>
        <begin position="1"/>
        <end position="28"/>
    </location>
</feature>
<keyword evidence="1" id="KW-0732">Signal</keyword>
<evidence type="ECO:0000259" key="2">
    <source>
        <dbReference type="Pfam" id="PF13860"/>
    </source>
</evidence>
<dbReference type="InterPro" id="IPR026444">
    <property type="entry name" value="Secre_tail"/>
</dbReference>